<evidence type="ECO:0000313" key="1">
    <source>
        <dbReference type="EMBL" id="RRT68259.1"/>
    </source>
</evidence>
<proteinExistence type="predicted"/>
<dbReference type="EMBL" id="AMZH03004750">
    <property type="protein sequence ID" value="RRT68259.1"/>
    <property type="molecule type" value="Genomic_DNA"/>
</dbReference>
<comment type="caution">
    <text evidence="1">The sequence shown here is derived from an EMBL/GenBank/DDBJ whole genome shotgun (WGS) entry which is preliminary data.</text>
</comment>
<protein>
    <submittedName>
        <fullName evidence="1">Uncharacterized protein</fullName>
    </submittedName>
</protein>
<name>A0A426ZW83_ENSVE</name>
<dbReference type="Proteomes" id="UP000287651">
    <property type="component" value="Unassembled WGS sequence"/>
</dbReference>
<evidence type="ECO:0000313" key="2">
    <source>
        <dbReference type="Proteomes" id="UP000287651"/>
    </source>
</evidence>
<accession>A0A426ZW83</accession>
<sequence>MTGATTRVEATVSTSCAGAKVGRRNLQETEEAADTWKQGAGAVEGGDYGCERRWQWLANDNKEEEIKAAVKEGLAAVKKGSIAIEAVGKRMRHRPSVGGSGDW</sequence>
<reference evidence="1 2" key="1">
    <citation type="journal article" date="2014" name="Agronomy (Basel)">
        <title>A Draft Genome Sequence for Ensete ventricosum, the Drought-Tolerant Tree Against Hunger.</title>
        <authorList>
            <person name="Harrison J."/>
            <person name="Moore K.A."/>
            <person name="Paszkiewicz K."/>
            <person name="Jones T."/>
            <person name="Grant M."/>
            <person name="Ambacheew D."/>
            <person name="Muzemil S."/>
            <person name="Studholme D.J."/>
        </authorList>
    </citation>
    <scope>NUCLEOTIDE SEQUENCE [LARGE SCALE GENOMIC DNA]</scope>
</reference>
<dbReference type="AlphaFoldDB" id="A0A426ZW83"/>
<gene>
    <name evidence="1" type="ORF">B296_00008338</name>
</gene>
<organism evidence="1 2">
    <name type="scientific">Ensete ventricosum</name>
    <name type="common">Abyssinian banana</name>
    <name type="synonym">Musa ensete</name>
    <dbReference type="NCBI Taxonomy" id="4639"/>
    <lineage>
        <taxon>Eukaryota</taxon>
        <taxon>Viridiplantae</taxon>
        <taxon>Streptophyta</taxon>
        <taxon>Embryophyta</taxon>
        <taxon>Tracheophyta</taxon>
        <taxon>Spermatophyta</taxon>
        <taxon>Magnoliopsida</taxon>
        <taxon>Liliopsida</taxon>
        <taxon>Zingiberales</taxon>
        <taxon>Musaceae</taxon>
        <taxon>Ensete</taxon>
    </lineage>
</organism>